<reference evidence="1 2" key="1">
    <citation type="submission" date="2015-01" db="EMBL/GenBank/DDBJ databases">
        <authorList>
            <person name="Aslett A.Martin."/>
            <person name="De Silva Nishadi"/>
        </authorList>
    </citation>
    <scope>NUCLEOTIDE SEQUENCE [LARGE SCALE GENOMIC DNA]</scope>
    <source>
        <strain evidence="1 2">R28058</strain>
    </source>
</reference>
<gene>
    <name evidence="1" type="ORF">R28058_21351</name>
</gene>
<name>A0A0C7QUT1_PARSO</name>
<dbReference type="OrthoDB" id="1753570at2"/>
<protein>
    <submittedName>
        <fullName evidence="1">Uncharacterized protein</fullName>
    </submittedName>
</protein>
<proteinExistence type="predicted"/>
<sequence length="109" mass="12720">MNLLQLKEKVNKGIELGAQVVYIKEESLLFGIEKILKNEENKSIVLVKSKGESLKSEDFINIIDEIYNHIGDVEVFIGKDNKYRNEDKFIEFVEFAQYEDIKMLFLNSN</sequence>
<organism evidence="1 2">
    <name type="scientific">Paraclostridium sordellii</name>
    <name type="common">Clostridium sordellii</name>
    <dbReference type="NCBI Taxonomy" id="1505"/>
    <lineage>
        <taxon>Bacteria</taxon>
        <taxon>Bacillati</taxon>
        <taxon>Bacillota</taxon>
        <taxon>Clostridia</taxon>
        <taxon>Peptostreptococcales</taxon>
        <taxon>Peptostreptococcaceae</taxon>
        <taxon>Paraclostridium</taxon>
    </lineage>
</organism>
<dbReference type="EMBL" id="CEKZ01000003">
    <property type="protein sequence ID" value="CEQ04402.1"/>
    <property type="molecule type" value="Genomic_DNA"/>
</dbReference>
<accession>A0A0C7QUT1</accession>
<evidence type="ECO:0000313" key="2">
    <source>
        <dbReference type="Proteomes" id="UP000049127"/>
    </source>
</evidence>
<evidence type="ECO:0000313" key="1">
    <source>
        <dbReference type="EMBL" id="CEQ04402.1"/>
    </source>
</evidence>
<dbReference type="Proteomes" id="UP000049127">
    <property type="component" value="Unassembled WGS sequence"/>
</dbReference>
<dbReference type="AlphaFoldDB" id="A0A0C7QUT1"/>
<dbReference type="RefSeq" id="WP_055336202.1">
    <property type="nucleotide sequence ID" value="NZ_CDNF01000014.1"/>
</dbReference>